<dbReference type="Proteomes" id="UP000652761">
    <property type="component" value="Unassembled WGS sequence"/>
</dbReference>
<evidence type="ECO:0000256" key="1">
    <source>
        <dbReference type="SAM" id="MobiDB-lite"/>
    </source>
</evidence>
<dbReference type="OrthoDB" id="1750137at2759"/>
<accession>A0A843VUB4</accession>
<organism evidence="2 3">
    <name type="scientific">Colocasia esculenta</name>
    <name type="common">Wild taro</name>
    <name type="synonym">Arum esculentum</name>
    <dbReference type="NCBI Taxonomy" id="4460"/>
    <lineage>
        <taxon>Eukaryota</taxon>
        <taxon>Viridiplantae</taxon>
        <taxon>Streptophyta</taxon>
        <taxon>Embryophyta</taxon>
        <taxon>Tracheophyta</taxon>
        <taxon>Spermatophyta</taxon>
        <taxon>Magnoliopsida</taxon>
        <taxon>Liliopsida</taxon>
        <taxon>Araceae</taxon>
        <taxon>Aroideae</taxon>
        <taxon>Colocasieae</taxon>
        <taxon>Colocasia</taxon>
    </lineage>
</organism>
<dbReference type="EMBL" id="NMUH01002496">
    <property type="protein sequence ID" value="MQM00339.1"/>
    <property type="molecule type" value="Genomic_DNA"/>
</dbReference>
<keyword evidence="3" id="KW-1185">Reference proteome</keyword>
<feature type="compositionally biased region" description="Basic and acidic residues" evidence="1">
    <location>
        <begin position="116"/>
        <end position="128"/>
    </location>
</feature>
<proteinExistence type="predicted"/>
<reference evidence="2" key="1">
    <citation type="submission" date="2017-07" db="EMBL/GenBank/DDBJ databases">
        <title>Taro Niue Genome Assembly and Annotation.</title>
        <authorList>
            <person name="Atibalentja N."/>
            <person name="Keating K."/>
            <person name="Fields C.J."/>
        </authorList>
    </citation>
    <scope>NUCLEOTIDE SEQUENCE</scope>
    <source>
        <strain evidence="2">Niue_2</strain>
        <tissue evidence="2">Leaf</tissue>
    </source>
</reference>
<name>A0A843VUB4_COLES</name>
<evidence type="ECO:0000313" key="3">
    <source>
        <dbReference type="Proteomes" id="UP000652761"/>
    </source>
</evidence>
<evidence type="ECO:0000313" key="2">
    <source>
        <dbReference type="EMBL" id="MQM00339.1"/>
    </source>
</evidence>
<feature type="region of interest" description="Disordered" evidence="1">
    <location>
        <begin position="69"/>
        <end position="128"/>
    </location>
</feature>
<dbReference type="AlphaFoldDB" id="A0A843VUB4"/>
<protein>
    <submittedName>
        <fullName evidence="2">Uncharacterized protein</fullName>
    </submittedName>
</protein>
<sequence length="128" mass="14356">MIYVLNLQVYTDCVMVVSTHPLMVSTLGESDGDYHTHEDGDEPTYPDVVKKAQLLEDATNLTDRIKGRIVKKEQASSSMSRPTNGKKRPLCITDGLSEERKPKFFTRSAPNKSKCKHCDKPGHTTEEC</sequence>
<comment type="caution">
    <text evidence="2">The sequence shown here is derived from an EMBL/GenBank/DDBJ whole genome shotgun (WGS) entry which is preliminary data.</text>
</comment>
<gene>
    <name evidence="2" type="ORF">Taro_033070</name>
</gene>